<feature type="domain" description="TLC" evidence="7">
    <location>
        <begin position="1"/>
        <end position="208"/>
    </location>
</feature>
<evidence type="ECO:0000256" key="4">
    <source>
        <dbReference type="ARBA" id="ARBA00023136"/>
    </source>
</evidence>
<dbReference type="PANTHER" id="PTHR12560">
    <property type="entry name" value="LONGEVITY ASSURANCE FACTOR 1 LAG1"/>
    <property type="match status" value="1"/>
</dbReference>
<dbReference type="EMBL" id="JAMZMK010004440">
    <property type="protein sequence ID" value="KAI7754129.1"/>
    <property type="molecule type" value="Genomic_DNA"/>
</dbReference>
<keyword evidence="2 5" id="KW-0812">Transmembrane</keyword>
<evidence type="ECO:0000256" key="5">
    <source>
        <dbReference type="PROSITE-ProRule" id="PRU00205"/>
    </source>
</evidence>
<feature type="non-terminal residue" evidence="8">
    <location>
        <position position="451"/>
    </location>
</feature>
<evidence type="ECO:0000256" key="3">
    <source>
        <dbReference type="ARBA" id="ARBA00022989"/>
    </source>
</evidence>
<keyword evidence="9" id="KW-1185">Reference proteome</keyword>
<organism evidence="8 9">
    <name type="scientific">Ambrosia artemisiifolia</name>
    <name type="common">Common ragweed</name>
    <dbReference type="NCBI Taxonomy" id="4212"/>
    <lineage>
        <taxon>Eukaryota</taxon>
        <taxon>Viridiplantae</taxon>
        <taxon>Streptophyta</taxon>
        <taxon>Embryophyta</taxon>
        <taxon>Tracheophyta</taxon>
        <taxon>Spermatophyta</taxon>
        <taxon>Magnoliopsida</taxon>
        <taxon>eudicotyledons</taxon>
        <taxon>Gunneridae</taxon>
        <taxon>Pentapetalae</taxon>
        <taxon>asterids</taxon>
        <taxon>campanulids</taxon>
        <taxon>Asterales</taxon>
        <taxon>Asteraceae</taxon>
        <taxon>Asteroideae</taxon>
        <taxon>Heliantheae alliance</taxon>
        <taxon>Heliantheae</taxon>
        <taxon>Ambrosia</taxon>
    </lineage>
</organism>
<comment type="caution">
    <text evidence="8">The sequence shown here is derived from an EMBL/GenBank/DDBJ whole genome shotgun (WGS) entry which is preliminary data.</text>
</comment>
<gene>
    <name evidence="8" type="ORF">M8C21_014873</name>
</gene>
<evidence type="ECO:0000256" key="2">
    <source>
        <dbReference type="ARBA" id="ARBA00022692"/>
    </source>
</evidence>
<dbReference type="SMART" id="SM00724">
    <property type="entry name" value="TLC"/>
    <property type="match status" value="2"/>
</dbReference>
<dbReference type="AlphaFoldDB" id="A0AAD5D743"/>
<feature type="transmembrane region" description="Helical" evidence="6">
    <location>
        <begin position="413"/>
        <end position="433"/>
    </location>
</feature>
<accession>A0AAD5D743</accession>
<proteinExistence type="predicted"/>
<reference evidence="8" key="1">
    <citation type="submission" date="2022-06" db="EMBL/GenBank/DDBJ databases">
        <title>Uncovering the hologenomic basis of an extraordinary plant invasion.</title>
        <authorList>
            <person name="Bieker V.C."/>
            <person name="Martin M.D."/>
            <person name="Gilbert T."/>
            <person name="Hodgins K."/>
            <person name="Battlay P."/>
            <person name="Petersen B."/>
            <person name="Wilson J."/>
        </authorList>
    </citation>
    <scope>NUCLEOTIDE SEQUENCE</scope>
    <source>
        <strain evidence="8">AA19_3_7</strain>
        <tissue evidence="8">Leaf</tissue>
    </source>
</reference>
<dbReference type="Pfam" id="PF03798">
    <property type="entry name" value="TRAM_LAG1_CLN8"/>
    <property type="match status" value="2"/>
</dbReference>
<keyword evidence="3 6" id="KW-1133">Transmembrane helix</keyword>
<feature type="transmembrane region" description="Helical" evidence="6">
    <location>
        <begin position="130"/>
        <end position="156"/>
    </location>
</feature>
<dbReference type="InterPro" id="IPR016439">
    <property type="entry name" value="Lag1/Lac1-like"/>
</dbReference>
<evidence type="ECO:0000313" key="8">
    <source>
        <dbReference type="EMBL" id="KAI7754129.1"/>
    </source>
</evidence>
<protein>
    <recommendedName>
        <fullName evidence="7">TLC domain-containing protein</fullName>
    </recommendedName>
</protein>
<sequence>FLFLPLFAIFFPTLRFFLNRLVFEHIGRHLIYNKRLTIGTNERNKRIIKFKESTWKFVYYLSAEILTLAVTYNEPWFSKTTNFWNGPGNQRWPDQKMKFARVGSVILLHDGTDVFLEVGKMSKYCGFKGVANFSFNLFVISWVVLRLIYFPFWILWSTSYEILQTLDFEKHAQLQIYYYIFNTLLVCLFVLHTYWWVLMYRTLVKQIQERGKLSDHFRSGRRLIYNKWLTIGTNERNKRIIKFKESAWKFVYYLSAEILTLAVKIKSRVHCRFARVGSVVLALHDGSDVFLEVGKMSKYCGFEGVAMLRLIYFPFWILWSTSYEVLQTWDLEKHAPELPIYYYIFNTLLFCLLVLHTYWWVLMYRMLVKQIQDRGKLSDDLQAQTIIIITIIIIMYIFIIAYASVLFHVKCNFVYVQCNFLVNVYSFFSLPYLTRSQFFFADSESDNEHED</sequence>
<feature type="transmembrane region" description="Helical" evidence="6">
    <location>
        <begin position="340"/>
        <end position="364"/>
    </location>
</feature>
<dbReference type="GO" id="GO:0046513">
    <property type="term" value="P:ceramide biosynthetic process"/>
    <property type="evidence" value="ECO:0007669"/>
    <property type="project" value="InterPro"/>
</dbReference>
<feature type="transmembrane region" description="Helical" evidence="6">
    <location>
        <begin position="300"/>
        <end position="320"/>
    </location>
</feature>
<dbReference type="PROSITE" id="PS50922">
    <property type="entry name" value="TLC"/>
    <property type="match status" value="1"/>
</dbReference>
<dbReference type="GO" id="GO:0005789">
    <property type="term" value="C:endoplasmic reticulum membrane"/>
    <property type="evidence" value="ECO:0007669"/>
    <property type="project" value="UniProtKB-SubCell"/>
</dbReference>
<feature type="transmembrane region" description="Helical" evidence="6">
    <location>
        <begin position="6"/>
        <end position="23"/>
    </location>
</feature>
<evidence type="ECO:0000313" key="9">
    <source>
        <dbReference type="Proteomes" id="UP001206925"/>
    </source>
</evidence>
<feature type="transmembrane region" description="Helical" evidence="6">
    <location>
        <begin position="176"/>
        <end position="197"/>
    </location>
</feature>
<keyword evidence="4 5" id="KW-0472">Membrane</keyword>
<dbReference type="PANTHER" id="PTHR12560:SF63">
    <property type="entry name" value="LAG1-LIKE LONGEVITY ASSURANCE PROTEIN-RELATED"/>
    <property type="match status" value="1"/>
</dbReference>
<evidence type="ECO:0000256" key="1">
    <source>
        <dbReference type="ARBA" id="ARBA00004477"/>
    </source>
</evidence>
<dbReference type="GO" id="GO:0050291">
    <property type="term" value="F:sphingosine N-acyltransferase activity"/>
    <property type="evidence" value="ECO:0007669"/>
    <property type="project" value="InterPro"/>
</dbReference>
<name>A0AAD5D743_AMBAR</name>
<feature type="transmembrane region" description="Helical" evidence="6">
    <location>
        <begin position="385"/>
        <end position="407"/>
    </location>
</feature>
<evidence type="ECO:0000259" key="7">
    <source>
        <dbReference type="PROSITE" id="PS50922"/>
    </source>
</evidence>
<comment type="subcellular location">
    <subcellularLocation>
        <location evidence="1">Endoplasmic reticulum membrane</location>
        <topology evidence="1">Multi-pass membrane protein</topology>
    </subcellularLocation>
</comment>
<dbReference type="Proteomes" id="UP001206925">
    <property type="component" value="Unassembled WGS sequence"/>
</dbReference>
<dbReference type="InterPro" id="IPR006634">
    <property type="entry name" value="TLC-dom"/>
</dbReference>
<evidence type="ECO:0000256" key="6">
    <source>
        <dbReference type="SAM" id="Phobius"/>
    </source>
</evidence>